<proteinExistence type="predicted"/>
<dbReference type="KEGG" id="shyd:CJD35_10275"/>
<dbReference type="AlphaFoldDB" id="A0A249MU22"/>
<reference evidence="2 3" key="1">
    <citation type="submission" date="2017-08" db="EMBL/GenBank/DDBJ databases">
        <title>Whole Genome Sequence of Sphingobium hydrophobicum C1: Insights into Adaption to the Electronic-waste Contaminated Sediment.</title>
        <authorList>
            <person name="Song D."/>
            <person name="Chen X."/>
            <person name="Xu M."/>
        </authorList>
    </citation>
    <scope>NUCLEOTIDE SEQUENCE [LARGE SCALE GENOMIC DNA]</scope>
    <source>
        <strain evidence="2 3">C1</strain>
    </source>
</reference>
<accession>A0A249MU22</accession>
<evidence type="ECO:0000313" key="3">
    <source>
        <dbReference type="Proteomes" id="UP000217141"/>
    </source>
</evidence>
<protein>
    <recommendedName>
        <fullName evidence="1">GmrSD restriction endonucleases N-terminal domain-containing protein</fullName>
    </recommendedName>
</protein>
<dbReference type="Proteomes" id="UP000217141">
    <property type="component" value="Chromosome I"/>
</dbReference>
<sequence>MSGNEGEDIGPEVVLQYGEITEDDLGLVADDIQQLVVAPTDWTISVLVDLLRKRKIDLQPNYQRRVAWDEGKMSRFIESLFMRLPVPQIVLAEMRPGVFAVIDGKQRINSLARFCLDDKAPLRLGGCEYRADLNNNTYDDLQAIPALEPSVDAFQNHTVRTVVVKNWKSDSLLYLLFLRLNQNSVTLSPQELRRALYPGKFMDWLDDKTAQSAAMKSVFKKVPDFRMRDMEVATRFLGFHRFTDLYEGNMKKFLNETSQRLSENFDAQLGQLEHDWMQLEDGMSLASTIFGKDAFKSRQDGKYQRSPNRAVIDIMAYYFADPAVRAAIPDDKKPAIRAAFEDLCDNNAKFLQALQTSTKTTKATSQRFHDWGDALRKVIGAVVREFPLARNP</sequence>
<organism evidence="2 3">
    <name type="scientific">Sphingobium xenophagum</name>
    <dbReference type="NCBI Taxonomy" id="121428"/>
    <lineage>
        <taxon>Bacteria</taxon>
        <taxon>Pseudomonadati</taxon>
        <taxon>Pseudomonadota</taxon>
        <taxon>Alphaproteobacteria</taxon>
        <taxon>Sphingomonadales</taxon>
        <taxon>Sphingomonadaceae</taxon>
        <taxon>Sphingobium</taxon>
    </lineage>
</organism>
<feature type="domain" description="GmrSD restriction endonucleases N-terminal" evidence="1">
    <location>
        <begin position="49"/>
        <end position="197"/>
    </location>
</feature>
<evidence type="ECO:0000313" key="2">
    <source>
        <dbReference type="EMBL" id="ASY44792.1"/>
    </source>
</evidence>
<dbReference type="RefSeq" id="WP_095687019.1">
    <property type="nucleotide sequence ID" value="NZ_CP022745.1"/>
</dbReference>
<dbReference type="PANTHER" id="PTHR39639">
    <property type="entry name" value="CHROMOSOME 16, WHOLE GENOME SHOTGUN SEQUENCE"/>
    <property type="match status" value="1"/>
</dbReference>
<dbReference type="Pfam" id="PF03235">
    <property type="entry name" value="GmrSD_N"/>
    <property type="match status" value="1"/>
</dbReference>
<evidence type="ECO:0000259" key="1">
    <source>
        <dbReference type="Pfam" id="PF03235"/>
    </source>
</evidence>
<dbReference type="PANTHER" id="PTHR39639:SF1">
    <property type="entry name" value="DUF262 DOMAIN-CONTAINING PROTEIN"/>
    <property type="match status" value="1"/>
</dbReference>
<dbReference type="InterPro" id="IPR004919">
    <property type="entry name" value="GmrSD_N"/>
</dbReference>
<name>A0A249MU22_SPHXE</name>
<dbReference type="EMBL" id="CP022745">
    <property type="protein sequence ID" value="ASY44792.1"/>
    <property type="molecule type" value="Genomic_DNA"/>
</dbReference>
<gene>
    <name evidence="2" type="ORF">CJD35_10275</name>
</gene>